<dbReference type="AlphaFoldDB" id="A0A0J8DZE5"/>
<evidence type="ECO:0000256" key="3">
    <source>
        <dbReference type="ARBA" id="ARBA00022884"/>
    </source>
</evidence>
<dbReference type="OrthoDB" id="5836667at2759"/>
<dbReference type="Gramene" id="KMS96245">
    <property type="protein sequence ID" value="KMS96245"/>
    <property type="gene ID" value="BVRB_000530"/>
</dbReference>
<keyword evidence="7" id="KW-1185">Reference proteome</keyword>
<reference evidence="6 7" key="1">
    <citation type="journal article" date="2014" name="Nature">
        <title>The genome of the recently domesticated crop plant sugar beet (Beta vulgaris).</title>
        <authorList>
            <person name="Dohm J.C."/>
            <person name="Minoche A.E."/>
            <person name="Holtgrawe D."/>
            <person name="Capella-Gutierrez S."/>
            <person name="Zakrzewski F."/>
            <person name="Tafer H."/>
            <person name="Rupp O."/>
            <person name="Sorensen T.R."/>
            <person name="Stracke R."/>
            <person name="Reinhardt R."/>
            <person name="Goesmann A."/>
            <person name="Kraft T."/>
            <person name="Schulz B."/>
            <person name="Stadler P.F."/>
            <person name="Schmidt T."/>
            <person name="Gabaldon T."/>
            <person name="Lehrach H."/>
            <person name="Weisshaar B."/>
            <person name="Himmelbauer H."/>
        </authorList>
    </citation>
    <scope>NUCLEOTIDE SEQUENCE [LARGE SCALE GENOMIC DNA]</scope>
    <source>
        <tissue evidence="6">Taproot</tissue>
    </source>
</reference>
<organism evidence="6 7">
    <name type="scientific">Beta vulgaris subsp. vulgaris</name>
    <name type="common">Beet</name>
    <dbReference type="NCBI Taxonomy" id="3555"/>
    <lineage>
        <taxon>Eukaryota</taxon>
        <taxon>Viridiplantae</taxon>
        <taxon>Streptophyta</taxon>
        <taxon>Embryophyta</taxon>
        <taxon>Tracheophyta</taxon>
        <taxon>Spermatophyta</taxon>
        <taxon>Magnoliopsida</taxon>
        <taxon>eudicotyledons</taxon>
        <taxon>Gunneridae</taxon>
        <taxon>Pentapetalae</taxon>
        <taxon>Caryophyllales</taxon>
        <taxon>Chenopodiaceae</taxon>
        <taxon>Betoideae</taxon>
        <taxon>Beta</taxon>
    </lineage>
</organism>
<keyword evidence="3" id="KW-0694">RNA-binding</keyword>
<feature type="domain" description="Suppressor of white apricot N-terminal" evidence="5">
    <location>
        <begin position="3"/>
        <end position="113"/>
    </location>
</feature>
<dbReference type="SMART" id="SM01141">
    <property type="entry name" value="DRY_EERY"/>
    <property type="match status" value="1"/>
</dbReference>
<dbReference type="ExpressionAtlas" id="A0A0J8DZE5">
    <property type="expression patterns" value="baseline"/>
</dbReference>
<dbReference type="Proteomes" id="UP000035740">
    <property type="component" value="Unassembled WGS sequence"/>
</dbReference>
<evidence type="ECO:0000256" key="2">
    <source>
        <dbReference type="ARBA" id="ARBA00022737"/>
    </source>
</evidence>
<dbReference type="Pfam" id="PF09750">
    <property type="entry name" value="DRY_EERY"/>
    <property type="match status" value="1"/>
</dbReference>
<dbReference type="PANTHER" id="PTHR13161:SF15">
    <property type="entry name" value="SPLICING FACTOR, SUPPRESSOR OF WHITE-APRICOT HOMOLOG"/>
    <property type="match status" value="1"/>
</dbReference>
<keyword evidence="2" id="KW-0677">Repeat</keyword>
<dbReference type="InterPro" id="IPR040397">
    <property type="entry name" value="SWAP"/>
</dbReference>
<protein>
    <recommendedName>
        <fullName evidence="5">Suppressor of white apricot N-terminal domain-containing protein</fullName>
    </recommendedName>
</protein>
<evidence type="ECO:0000313" key="6">
    <source>
        <dbReference type="EMBL" id="KMS96245.1"/>
    </source>
</evidence>
<evidence type="ECO:0000256" key="1">
    <source>
        <dbReference type="ARBA" id="ARBA00022664"/>
    </source>
</evidence>
<evidence type="ECO:0000313" key="7">
    <source>
        <dbReference type="Proteomes" id="UP000035740"/>
    </source>
</evidence>
<dbReference type="GO" id="GO:0003723">
    <property type="term" value="F:RNA binding"/>
    <property type="evidence" value="ECO:0007669"/>
    <property type="project" value="UniProtKB-KW"/>
</dbReference>
<keyword evidence="4" id="KW-0508">mRNA splicing</keyword>
<evidence type="ECO:0000259" key="5">
    <source>
        <dbReference type="SMART" id="SM01141"/>
    </source>
</evidence>
<gene>
    <name evidence="6" type="ORF">BVRB_000530</name>
</gene>
<dbReference type="GO" id="GO:0000395">
    <property type="term" value="P:mRNA 5'-splice site recognition"/>
    <property type="evidence" value="ECO:0007669"/>
    <property type="project" value="TreeGrafter"/>
</dbReference>
<dbReference type="InterPro" id="IPR019147">
    <property type="entry name" value="SWAP_N_domain"/>
</dbReference>
<dbReference type="EMBL" id="KQ090397">
    <property type="protein sequence ID" value="KMS96245.1"/>
    <property type="molecule type" value="Genomic_DNA"/>
</dbReference>
<dbReference type="PANTHER" id="PTHR13161">
    <property type="entry name" value="SPLICING FACTOR SUPPRESSOR OF WHITE APRICOT"/>
    <property type="match status" value="1"/>
</dbReference>
<name>A0A0J8DZE5_BETVV</name>
<dbReference type="OMA" id="HNSELDH"/>
<accession>A0A0J8DZE5</accession>
<keyword evidence="1" id="KW-0507">mRNA processing</keyword>
<evidence type="ECO:0000256" key="4">
    <source>
        <dbReference type="ARBA" id="ARBA00023187"/>
    </source>
</evidence>
<proteinExistence type="predicted"/>
<sequence>MEVEIEVVGRHAMLFDDDATAAFVNSKDALIEWNSLSIDRFDVRNLLPNPPASFRTLTGHGSVPPDAHLEPQLDLERYADLPSSSDEPEIETEVARTDASGYHFVPFSYGNSADSSDQKNLDAVADTSAFNPSFSVPESLLQNLVS</sequence>